<sequence>MHKATRIKAINTLEFTLQQRRTEDVQFFCYLGKMRTTTRSSKVNVVNRITKVRQAKGNLTLCGNRTISSNASKLIFEIEISSAVLLRTVPSKNAPAEIEKIPVESEIKKQK</sequence>
<organism evidence="1 2">
    <name type="scientific">Glossina pallidipes</name>
    <name type="common">Tsetse fly</name>
    <dbReference type="NCBI Taxonomy" id="7398"/>
    <lineage>
        <taxon>Eukaryota</taxon>
        <taxon>Metazoa</taxon>
        <taxon>Ecdysozoa</taxon>
        <taxon>Arthropoda</taxon>
        <taxon>Hexapoda</taxon>
        <taxon>Insecta</taxon>
        <taxon>Pterygota</taxon>
        <taxon>Neoptera</taxon>
        <taxon>Endopterygota</taxon>
        <taxon>Diptera</taxon>
        <taxon>Brachycera</taxon>
        <taxon>Muscomorpha</taxon>
        <taxon>Hippoboscoidea</taxon>
        <taxon>Glossinidae</taxon>
        <taxon>Glossina</taxon>
    </lineage>
</organism>
<reference evidence="1" key="2">
    <citation type="submission" date="2020-05" db="UniProtKB">
        <authorList>
            <consortium name="EnsemblMetazoa"/>
        </authorList>
    </citation>
    <scope>IDENTIFICATION</scope>
    <source>
        <strain evidence="1">IAEA</strain>
    </source>
</reference>
<dbReference type="VEuPathDB" id="VectorBase:GPAI040432"/>
<dbReference type="Proteomes" id="UP000092445">
    <property type="component" value="Unassembled WGS sequence"/>
</dbReference>
<protein>
    <submittedName>
        <fullName evidence="1">Uncharacterized protein</fullName>
    </submittedName>
</protein>
<evidence type="ECO:0000313" key="2">
    <source>
        <dbReference type="Proteomes" id="UP000092445"/>
    </source>
</evidence>
<proteinExistence type="predicted"/>
<dbReference type="AlphaFoldDB" id="A0A1B0ABQ5"/>
<keyword evidence="2" id="KW-1185">Reference proteome</keyword>
<reference evidence="2" key="1">
    <citation type="submission" date="2014-03" db="EMBL/GenBank/DDBJ databases">
        <authorList>
            <person name="Aksoy S."/>
            <person name="Warren W."/>
            <person name="Wilson R.K."/>
        </authorList>
    </citation>
    <scope>NUCLEOTIDE SEQUENCE [LARGE SCALE GENOMIC DNA]</scope>
    <source>
        <strain evidence="2">IAEA</strain>
    </source>
</reference>
<dbReference type="EnsemblMetazoa" id="GPAI040432-RA">
    <property type="protein sequence ID" value="GPAI040432-PA"/>
    <property type="gene ID" value="GPAI040432"/>
</dbReference>
<name>A0A1B0ABQ5_GLOPL</name>
<evidence type="ECO:0000313" key="1">
    <source>
        <dbReference type="EnsemblMetazoa" id="GPAI040432-PA"/>
    </source>
</evidence>
<accession>A0A1B0ABQ5</accession>